<dbReference type="PANTHER" id="PTHR13312:SF3">
    <property type="entry name" value="OVARIAN TUMOR DOMAIN-CONTAINING DEUBIQUITINATING ENZYME 3"/>
    <property type="match status" value="1"/>
</dbReference>
<evidence type="ECO:0000313" key="7">
    <source>
        <dbReference type="Proteomes" id="UP000006727"/>
    </source>
</evidence>
<evidence type="ECO:0000256" key="2">
    <source>
        <dbReference type="ARBA" id="ARBA00022801"/>
    </source>
</evidence>
<dbReference type="CDD" id="cd22759">
    <property type="entry name" value="OTU_plant_OTU3-like"/>
    <property type="match status" value="1"/>
</dbReference>
<keyword evidence="3" id="KW-0833">Ubl conjugation pathway</keyword>
<keyword evidence="3" id="KW-0645">Protease</keyword>
<evidence type="ECO:0000313" key="6">
    <source>
        <dbReference type="EnsemblPlants" id="Pp3c19_1540V3.1"/>
    </source>
</evidence>
<dbReference type="GO" id="GO:0036503">
    <property type="term" value="P:ERAD pathway"/>
    <property type="evidence" value="ECO:0000318"/>
    <property type="project" value="GO_Central"/>
</dbReference>
<dbReference type="PROSITE" id="PS50802">
    <property type="entry name" value="OTU"/>
    <property type="match status" value="1"/>
</dbReference>
<comment type="subcellular location">
    <subcellularLocation>
        <location evidence="3">Cytoplasm</location>
    </subcellularLocation>
</comment>
<name>A0A2K1IWR8_PHYPA</name>
<comment type="function">
    <text evidence="3">Hydrolase that can remove conjugated ubiquitin from proteins and may therefore play an important regulatory role at the level of protein turnover by preventing degradation.</text>
</comment>
<gene>
    <name evidence="6" type="primary">LOC112296170</name>
    <name evidence="5" type="ORF">PHYPA_023542</name>
</gene>
<dbReference type="Gramene" id="Pp3c19_1540V3.3">
    <property type="protein sequence ID" value="Pp3c19_1540V3.3"/>
    <property type="gene ID" value="Pp3c19_1540"/>
</dbReference>
<dbReference type="PANTHER" id="PTHR13312">
    <property type="entry name" value="HIV-INDUCED PROTEIN-7-LIKE PROTEASE"/>
    <property type="match status" value="1"/>
</dbReference>
<keyword evidence="3" id="KW-0963">Cytoplasm</keyword>
<dbReference type="SUPFAM" id="SSF54001">
    <property type="entry name" value="Cysteine proteinases"/>
    <property type="match status" value="1"/>
</dbReference>
<keyword evidence="7" id="KW-1185">Reference proteome</keyword>
<dbReference type="OrthoDB" id="409956at2759"/>
<dbReference type="Pfam" id="PF02338">
    <property type="entry name" value="OTU"/>
    <property type="match status" value="1"/>
</dbReference>
<dbReference type="EMBL" id="ABEU02000019">
    <property type="protein sequence ID" value="PNR33726.1"/>
    <property type="molecule type" value="Genomic_DNA"/>
</dbReference>
<dbReference type="Gramene" id="Pp3c19_1540V3.1">
    <property type="protein sequence ID" value="Pp3c19_1540V3.1"/>
    <property type="gene ID" value="Pp3c19_1540"/>
</dbReference>
<dbReference type="GeneID" id="112296170"/>
<dbReference type="EnsemblPlants" id="Pp3c19_1540V3.1">
    <property type="protein sequence ID" value="Pp3c19_1540V3.1"/>
    <property type="gene ID" value="Pp3c19_1540"/>
</dbReference>
<dbReference type="GO" id="GO:0005737">
    <property type="term" value="C:cytoplasm"/>
    <property type="evidence" value="ECO:0007669"/>
    <property type="project" value="UniProtKB-SubCell"/>
</dbReference>
<accession>A0A2K1IWR8</accession>
<proteinExistence type="predicted"/>
<dbReference type="EnsemblPlants" id="Pp3c19_1540V3.3">
    <property type="protein sequence ID" value="Pp3c19_1540V3.3"/>
    <property type="gene ID" value="Pp3c19_1540"/>
</dbReference>
<reference evidence="6" key="3">
    <citation type="submission" date="2020-12" db="UniProtKB">
        <authorList>
            <consortium name="EnsemblPlants"/>
        </authorList>
    </citation>
    <scope>IDENTIFICATION</scope>
</reference>
<reference evidence="5 7" key="1">
    <citation type="journal article" date="2008" name="Science">
        <title>The Physcomitrella genome reveals evolutionary insights into the conquest of land by plants.</title>
        <authorList>
            <person name="Rensing S."/>
            <person name="Lang D."/>
            <person name="Zimmer A."/>
            <person name="Terry A."/>
            <person name="Salamov A."/>
            <person name="Shapiro H."/>
            <person name="Nishiyama T."/>
            <person name="Perroud P.-F."/>
            <person name="Lindquist E."/>
            <person name="Kamisugi Y."/>
            <person name="Tanahashi T."/>
            <person name="Sakakibara K."/>
            <person name="Fujita T."/>
            <person name="Oishi K."/>
            <person name="Shin-I T."/>
            <person name="Kuroki Y."/>
            <person name="Toyoda A."/>
            <person name="Suzuki Y."/>
            <person name="Hashimoto A."/>
            <person name="Yamaguchi K."/>
            <person name="Sugano A."/>
            <person name="Kohara Y."/>
            <person name="Fujiyama A."/>
            <person name="Anterola A."/>
            <person name="Aoki S."/>
            <person name="Ashton N."/>
            <person name="Barbazuk W.B."/>
            <person name="Barker E."/>
            <person name="Bennetzen J."/>
            <person name="Bezanilla M."/>
            <person name="Blankenship R."/>
            <person name="Cho S.H."/>
            <person name="Dutcher S."/>
            <person name="Estelle M."/>
            <person name="Fawcett J.A."/>
            <person name="Gundlach H."/>
            <person name="Hanada K."/>
            <person name="Heyl A."/>
            <person name="Hicks K.A."/>
            <person name="Hugh J."/>
            <person name="Lohr M."/>
            <person name="Mayer K."/>
            <person name="Melkozernov A."/>
            <person name="Murata T."/>
            <person name="Nelson D."/>
            <person name="Pils B."/>
            <person name="Prigge M."/>
            <person name="Reiss B."/>
            <person name="Renner T."/>
            <person name="Rombauts S."/>
            <person name="Rushton P."/>
            <person name="Sanderfoot A."/>
            <person name="Schween G."/>
            <person name="Shiu S.-H."/>
            <person name="Stueber K."/>
            <person name="Theodoulou F.L."/>
            <person name="Tu H."/>
            <person name="Van de Peer Y."/>
            <person name="Verrier P.J."/>
            <person name="Waters E."/>
            <person name="Wood A."/>
            <person name="Yang L."/>
            <person name="Cove D."/>
            <person name="Cuming A."/>
            <person name="Hasebe M."/>
            <person name="Lucas S."/>
            <person name="Mishler D.B."/>
            <person name="Reski R."/>
            <person name="Grigoriev I."/>
            <person name="Quatrano R.S."/>
            <person name="Boore J.L."/>
        </authorList>
    </citation>
    <scope>NUCLEOTIDE SEQUENCE [LARGE SCALE GENOMIC DNA]</scope>
    <source>
        <strain evidence="6 7">cv. Gransden 2004</strain>
    </source>
</reference>
<evidence type="ECO:0000256" key="3">
    <source>
        <dbReference type="RuleBase" id="RU367104"/>
    </source>
</evidence>
<reference evidence="5 7" key="2">
    <citation type="journal article" date="2018" name="Plant J.">
        <title>The Physcomitrella patens chromosome-scale assembly reveals moss genome structure and evolution.</title>
        <authorList>
            <person name="Lang D."/>
            <person name="Ullrich K.K."/>
            <person name="Murat F."/>
            <person name="Fuchs J."/>
            <person name="Jenkins J."/>
            <person name="Haas F.B."/>
            <person name="Piednoel M."/>
            <person name="Gundlach H."/>
            <person name="Van Bel M."/>
            <person name="Meyberg R."/>
            <person name="Vives C."/>
            <person name="Morata J."/>
            <person name="Symeonidi A."/>
            <person name="Hiss M."/>
            <person name="Muchero W."/>
            <person name="Kamisugi Y."/>
            <person name="Saleh O."/>
            <person name="Blanc G."/>
            <person name="Decker E.L."/>
            <person name="van Gessel N."/>
            <person name="Grimwood J."/>
            <person name="Hayes R.D."/>
            <person name="Graham S.W."/>
            <person name="Gunter L.E."/>
            <person name="McDaniel S.F."/>
            <person name="Hoernstein S.N.W."/>
            <person name="Larsson A."/>
            <person name="Li F.W."/>
            <person name="Perroud P.F."/>
            <person name="Phillips J."/>
            <person name="Ranjan P."/>
            <person name="Rokshar D.S."/>
            <person name="Rothfels C.J."/>
            <person name="Schneider L."/>
            <person name="Shu S."/>
            <person name="Stevenson D.W."/>
            <person name="Thummler F."/>
            <person name="Tillich M."/>
            <person name="Villarreal Aguilar J.C."/>
            <person name="Widiez T."/>
            <person name="Wong G.K."/>
            <person name="Wymore A."/>
            <person name="Zhang Y."/>
            <person name="Zimmer A.D."/>
            <person name="Quatrano R.S."/>
            <person name="Mayer K.F.X."/>
            <person name="Goodstein D."/>
            <person name="Casacuberta J.M."/>
            <person name="Vandepoele K."/>
            <person name="Reski R."/>
            <person name="Cuming A.C."/>
            <person name="Tuskan G.A."/>
            <person name="Maumus F."/>
            <person name="Salse J."/>
            <person name="Schmutz J."/>
            <person name="Rensing S.A."/>
        </authorList>
    </citation>
    <scope>NUCLEOTIDE SEQUENCE [LARGE SCALE GENOMIC DNA]</scope>
    <source>
        <strain evidence="6 7">cv. Gransden 2004</strain>
    </source>
</reference>
<organism evidence="5">
    <name type="scientific">Physcomitrium patens</name>
    <name type="common">Spreading-leaved earth moss</name>
    <name type="synonym">Physcomitrella patens</name>
    <dbReference type="NCBI Taxonomy" id="3218"/>
    <lineage>
        <taxon>Eukaryota</taxon>
        <taxon>Viridiplantae</taxon>
        <taxon>Streptophyta</taxon>
        <taxon>Embryophyta</taxon>
        <taxon>Bryophyta</taxon>
        <taxon>Bryophytina</taxon>
        <taxon>Bryopsida</taxon>
        <taxon>Funariidae</taxon>
        <taxon>Funariales</taxon>
        <taxon>Funariaceae</taxon>
        <taxon>Physcomitrium</taxon>
    </lineage>
</organism>
<dbReference type="Gene3D" id="3.90.70.80">
    <property type="match status" value="1"/>
</dbReference>
<comment type="catalytic activity">
    <reaction evidence="1 3">
        <text>Thiol-dependent hydrolysis of ester, thioester, amide, peptide and isopeptide bonds formed by the C-terminal Gly of ubiquitin (a 76-residue protein attached to proteins as an intracellular targeting signal).</text>
        <dbReference type="EC" id="3.4.19.12"/>
    </reaction>
</comment>
<dbReference type="EC" id="3.4.19.12" evidence="3"/>
<dbReference type="AlphaFoldDB" id="A0A2K1IWR8"/>
<dbReference type="GO" id="GO:0030968">
    <property type="term" value="P:endoplasmic reticulum unfolded protein response"/>
    <property type="evidence" value="ECO:0000318"/>
    <property type="project" value="GO_Central"/>
</dbReference>
<keyword evidence="2 3" id="KW-0378">Hydrolase</keyword>
<dbReference type="STRING" id="3218.A0A2K1IWR8"/>
<sequence>MASLTESIMSELADGTACFEFVDTTDNSAFSLPFASISSAFSGLRPKQSLPFARIARGGQARQGTSQALKKVEHFTVRRIVGDGRCMFRALVQGMALNKGMNLNSTEEEQEADQLRFAVMDAICRSDKRRTLYEEALIAITVEESLKRYCQRIPNSSFWGGESELLVLSRMCSQPVIVYIPESEAKQAARWGTGYIPIAEYGSEYTKPGKDRKARKPVRLLYNGSNHYDLLI</sequence>
<dbReference type="PaxDb" id="3218-PP1S208_169V6.1"/>
<keyword evidence="3" id="KW-0788">Thiol protease</keyword>
<dbReference type="GO" id="GO:0004843">
    <property type="term" value="F:cysteine-type deubiquitinase activity"/>
    <property type="evidence" value="ECO:0000318"/>
    <property type="project" value="GO_Central"/>
</dbReference>
<dbReference type="InterPro" id="IPR003323">
    <property type="entry name" value="OTU_dom"/>
</dbReference>
<dbReference type="OMA" id="EVICDND"/>
<dbReference type="InterPro" id="IPR038765">
    <property type="entry name" value="Papain-like_cys_pep_sf"/>
</dbReference>
<evidence type="ECO:0000256" key="1">
    <source>
        <dbReference type="ARBA" id="ARBA00000707"/>
    </source>
</evidence>
<dbReference type="Proteomes" id="UP000006727">
    <property type="component" value="Chromosome 19"/>
</dbReference>
<evidence type="ECO:0000313" key="5">
    <source>
        <dbReference type="EMBL" id="PNR33726.1"/>
    </source>
</evidence>
<dbReference type="FunFam" id="3.90.70.80:FF:000019">
    <property type="entry name" value="Cysteine proteinases superfamily protein"/>
    <property type="match status" value="1"/>
</dbReference>
<dbReference type="RefSeq" id="XP_024404231.1">
    <property type="nucleotide sequence ID" value="XM_024548463.2"/>
</dbReference>
<protein>
    <recommendedName>
        <fullName evidence="3">Ubiquitin thioesterase OTU</fullName>
        <ecNumber evidence="3">3.4.19.12</ecNumber>
    </recommendedName>
</protein>
<feature type="domain" description="OTU" evidence="4">
    <location>
        <begin position="75"/>
        <end position="232"/>
    </location>
</feature>
<evidence type="ECO:0000259" key="4">
    <source>
        <dbReference type="PROSITE" id="PS50802"/>
    </source>
</evidence>